<dbReference type="AlphaFoldDB" id="A0A2H3DNF6"/>
<evidence type="ECO:0000313" key="4">
    <source>
        <dbReference type="Proteomes" id="UP000217790"/>
    </source>
</evidence>
<dbReference type="InParanoid" id="A0A2H3DNF6"/>
<evidence type="ECO:0000256" key="1">
    <source>
        <dbReference type="SAM" id="SignalP"/>
    </source>
</evidence>
<dbReference type="InterPro" id="IPR035992">
    <property type="entry name" value="Ricin_B-like_lectins"/>
</dbReference>
<sequence length="172" mass="18909">MLKLLCFISLAVVSVSAVISPGTYRIMNKNGNVLKLNTSSLEVVSGPWEDVSLPQVWQLMHPVQSENSDVYAIMPMTTKVIDSLMTFKNSGSNNTLRNGDNAIVQFGIMEDPKFQWTILNQTNDDYYTITCINPGNFSVDLAGGSTEEGAKVQAYQSIMGNANQCWKFVPAS</sequence>
<dbReference type="SUPFAM" id="SSF50370">
    <property type="entry name" value="Ricin B-like lectins"/>
    <property type="match status" value="1"/>
</dbReference>
<proteinExistence type="predicted"/>
<evidence type="ECO:0000259" key="2">
    <source>
        <dbReference type="Pfam" id="PF14200"/>
    </source>
</evidence>
<dbReference type="Pfam" id="PF14200">
    <property type="entry name" value="RicinB_lectin_2"/>
    <property type="match status" value="1"/>
</dbReference>
<feature type="chain" id="PRO_5013857204" description="Ricin B lectin domain-containing protein" evidence="1">
    <location>
        <begin position="18"/>
        <end position="172"/>
    </location>
</feature>
<keyword evidence="1" id="KW-0732">Signal</keyword>
<organism evidence="3 4">
    <name type="scientific">Armillaria gallica</name>
    <name type="common">Bulbous honey fungus</name>
    <name type="synonym">Armillaria bulbosa</name>
    <dbReference type="NCBI Taxonomy" id="47427"/>
    <lineage>
        <taxon>Eukaryota</taxon>
        <taxon>Fungi</taxon>
        <taxon>Dikarya</taxon>
        <taxon>Basidiomycota</taxon>
        <taxon>Agaricomycotina</taxon>
        <taxon>Agaricomycetes</taxon>
        <taxon>Agaricomycetidae</taxon>
        <taxon>Agaricales</taxon>
        <taxon>Marasmiineae</taxon>
        <taxon>Physalacriaceae</taxon>
        <taxon>Armillaria</taxon>
    </lineage>
</organism>
<dbReference type="OrthoDB" id="3029964at2759"/>
<keyword evidence="4" id="KW-1185">Reference proteome</keyword>
<feature type="domain" description="Ricin B lectin" evidence="2">
    <location>
        <begin position="55"/>
        <end position="155"/>
    </location>
</feature>
<gene>
    <name evidence="3" type="ORF">ARMGADRAFT_1012709</name>
</gene>
<reference evidence="4" key="1">
    <citation type="journal article" date="2017" name="Nat. Ecol. Evol.">
        <title>Genome expansion and lineage-specific genetic innovations in the forest pathogenic fungi Armillaria.</title>
        <authorList>
            <person name="Sipos G."/>
            <person name="Prasanna A.N."/>
            <person name="Walter M.C."/>
            <person name="O'Connor E."/>
            <person name="Balint B."/>
            <person name="Krizsan K."/>
            <person name="Kiss B."/>
            <person name="Hess J."/>
            <person name="Varga T."/>
            <person name="Slot J."/>
            <person name="Riley R."/>
            <person name="Boka B."/>
            <person name="Rigling D."/>
            <person name="Barry K."/>
            <person name="Lee J."/>
            <person name="Mihaltcheva S."/>
            <person name="LaButti K."/>
            <person name="Lipzen A."/>
            <person name="Waldron R."/>
            <person name="Moloney N.M."/>
            <person name="Sperisen C."/>
            <person name="Kredics L."/>
            <person name="Vagvoelgyi C."/>
            <person name="Patrignani A."/>
            <person name="Fitzpatrick D."/>
            <person name="Nagy I."/>
            <person name="Doyle S."/>
            <person name="Anderson J.B."/>
            <person name="Grigoriev I.V."/>
            <person name="Gueldener U."/>
            <person name="Muensterkoetter M."/>
            <person name="Nagy L.G."/>
        </authorList>
    </citation>
    <scope>NUCLEOTIDE SEQUENCE [LARGE SCALE GENOMIC DNA]</scope>
    <source>
        <strain evidence="4">Ar21-2</strain>
    </source>
</reference>
<accession>A0A2H3DNF6</accession>
<protein>
    <recommendedName>
        <fullName evidence="2">Ricin B lectin domain-containing protein</fullName>
    </recommendedName>
</protein>
<dbReference type="EMBL" id="KZ293657">
    <property type="protein sequence ID" value="PBK93012.1"/>
    <property type="molecule type" value="Genomic_DNA"/>
</dbReference>
<dbReference type="Gene3D" id="2.80.10.50">
    <property type="match status" value="1"/>
</dbReference>
<dbReference type="InterPro" id="IPR000772">
    <property type="entry name" value="Ricin_B_lectin"/>
</dbReference>
<name>A0A2H3DNF6_ARMGA</name>
<dbReference type="Proteomes" id="UP000217790">
    <property type="component" value="Unassembled WGS sequence"/>
</dbReference>
<feature type="signal peptide" evidence="1">
    <location>
        <begin position="1"/>
        <end position="17"/>
    </location>
</feature>
<evidence type="ECO:0000313" key="3">
    <source>
        <dbReference type="EMBL" id="PBK93012.1"/>
    </source>
</evidence>